<dbReference type="PANTHER" id="PTHR46880:SF8">
    <property type="entry name" value="E3 SUMO-PROTEIN LIGASE KIAA1586"/>
    <property type="match status" value="1"/>
</dbReference>
<proteinExistence type="predicted"/>
<protein>
    <recommendedName>
        <fullName evidence="3">HAT C-terminal dimerisation domain-containing protein</fullName>
    </recommendedName>
</protein>
<name>A0ABP1RQ77_9HEXA</name>
<dbReference type="Proteomes" id="UP001642540">
    <property type="component" value="Unassembled WGS sequence"/>
</dbReference>
<dbReference type="EMBL" id="CAXLJM020000094">
    <property type="protein sequence ID" value="CAL8132876.1"/>
    <property type="molecule type" value="Genomic_DNA"/>
</dbReference>
<comment type="caution">
    <text evidence="1">The sequence shown here is derived from an EMBL/GenBank/DDBJ whole genome shotgun (WGS) entry which is preliminary data.</text>
</comment>
<evidence type="ECO:0000313" key="2">
    <source>
        <dbReference type="Proteomes" id="UP001642540"/>
    </source>
</evidence>
<accession>A0ABP1RQ77</accession>
<organism evidence="1 2">
    <name type="scientific">Orchesella dallaii</name>
    <dbReference type="NCBI Taxonomy" id="48710"/>
    <lineage>
        <taxon>Eukaryota</taxon>
        <taxon>Metazoa</taxon>
        <taxon>Ecdysozoa</taxon>
        <taxon>Arthropoda</taxon>
        <taxon>Hexapoda</taxon>
        <taxon>Collembola</taxon>
        <taxon>Entomobryomorpha</taxon>
        <taxon>Entomobryoidea</taxon>
        <taxon>Orchesellidae</taxon>
        <taxon>Orchesellinae</taxon>
        <taxon>Orchesella</taxon>
    </lineage>
</organism>
<keyword evidence="2" id="KW-1185">Reference proteome</keyword>
<evidence type="ECO:0000313" key="1">
    <source>
        <dbReference type="EMBL" id="CAL8132876.1"/>
    </source>
</evidence>
<evidence type="ECO:0008006" key="3">
    <source>
        <dbReference type="Google" id="ProtNLM"/>
    </source>
</evidence>
<dbReference type="PANTHER" id="PTHR46880">
    <property type="entry name" value="RAS-ASSOCIATING DOMAIN-CONTAINING PROTEIN"/>
    <property type="match status" value="1"/>
</dbReference>
<gene>
    <name evidence="1" type="ORF">ODALV1_LOCUS24803</name>
</gene>
<reference evidence="1 2" key="1">
    <citation type="submission" date="2024-08" db="EMBL/GenBank/DDBJ databases">
        <authorList>
            <person name="Cucini C."/>
            <person name="Frati F."/>
        </authorList>
    </citation>
    <scope>NUCLEOTIDE SEQUENCE [LARGE SCALE GENOMIC DNA]</scope>
</reference>
<sequence length="448" mass="51013">MLTLSSPEIKQLANVMDVTFIFLHTSIAPANANAWYETLNKITANINSTLHRRSSAYRIIDYIAEEGTRNIFQYLMDKDQPFSLILNGSADTRNHHYDIVYLEALEGEVTIPFFVFLLQLSQSFTAESYLNTLLPEVNSKCPRFEARFKGSLVAIITDSAKYLKSLCKLVVLFKWSGKRIGFFRELTKEEGLPRVEFKELQAERWILTPLKTSSLHRNCSLGAWENKIAGLLIDESKYFEQLNNEIKTMGKFNSPVFQSFLEGCVCGEKKGCTLDEYEEADSWELLSAVYKLHPSQFPASKEVLDLQYPLYSSPEEFNLRIYALEEINALAGMFGFRVSEVLPDWQKLVSSIVSAPSWITTRQTSDSNLFWANFLLRDDSIVWTGTTRKFIQMLKTVTPGSVACETGFSIFNNIKTKARMRTSDSQVESILKTLISGPKSVNEFDSSY</sequence>